<dbReference type="SMART" id="SM00420">
    <property type="entry name" value="HTH_DEOR"/>
    <property type="match status" value="1"/>
</dbReference>
<dbReference type="InterPro" id="IPR014036">
    <property type="entry name" value="DeoR-like_C"/>
</dbReference>
<proteinExistence type="predicted"/>
<dbReference type="GO" id="GO:0003700">
    <property type="term" value="F:DNA-binding transcription factor activity"/>
    <property type="evidence" value="ECO:0007669"/>
    <property type="project" value="InterPro"/>
</dbReference>
<keyword evidence="2" id="KW-0238">DNA-binding</keyword>
<evidence type="ECO:0000313" key="6">
    <source>
        <dbReference type="Proteomes" id="UP000245629"/>
    </source>
</evidence>
<dbReference type="InterPro" id="IPR037171">
    <property type="entry name" value="NagB/RpiA_transferase-like"/>
</dbReference>
<dbReference type="OrthoDB" id="5685843at2"/>
<protein>
    <submittedName>
        <fullName evidence="5">DeoR family transcriptional regulator</fullName>
    </submittedName>
</protein>
<dbReference type="KEGG" id="azz:DEW08_26205"/>
<dbReference type="SUPFAM" id="SSF100950">
    <property type="entry name" value="NagB/RpiA/CoA transferase-like"/>
    <property type="match status" value="1"/>
</dbReference>
<dbReference type="Pfam" id="PF00455">
    <property type="entry name" value="DeoRC"/>
    <property type="match status" value="1"/>
</dbReference>
<dbReference type="Pfam" id="PF08220">
    <property type="entry name" value="HTH_DeoR"/>
    <property type="match status" value="1"/>
</dbReference>
<geneLocation type="plasmid" evidence="5 6">
    <name>unnamed2</name>
</geneLocation>
<sequence>MFKSRSDRLTRLTEVLERGSVIRLKEAARMLGVSEMTVRRDVAACNGRLAYLGGYIVNGQDPQGGLSYVLDWEKDVHAQNKQAACATAARLIEQGDTIFIDCGTTMPHLAACIPADLHLTVVCYAMNVAEIVCKNPNMTVVLLGGLYHRSSVSFASEEGLAMLRKIGINKAFLSAGGVHPERGVSCSNFHEIPIKQAAIETAVHSYVVVDSSKLGKVKPARFADLQVFESVITDDGAEPDQRRAMEAAGIALVID</sequence>
<dbReference type="PANTHER" id="PTHR30363">
    <property type="entry name" value="HTH-TYPE TRANSCRIPTIONAL REGULATOR SRLR-RELATED"/>
    <property type="match status" value="1"/>
</dbReference>
<organism evidence="5 6">
    <name type="scientific">Azospirillum thermophilum</name>
    <dbReference type="NCBI Taxonomy" id="2202148"/>
    <lineage>
        <taxon>Bacteria</taxon>
        <taxon>Pseudomonadati</taxon>
        <taxon>Pseudomonadota</taxon>
        <taxon>Alphaproteobacteria</taxon>
        <taxon>Rhodospirillales</taxon>
        <taxon>Azospirillaceae</taxon>
        <taxon>Azospirillum</taxon>
    </lineage>
</organism>
<evidence type="ECO:0000313" key="5">
    <source>
        <dbReference type="EMBL" id="AWK89516.1"/>
    </source>
</evidence>
<evidence type="ECO:0000256" key="2">
    <source>
        <dbReference type="ARBA" id="ARBA00023125"/>
    </source>
</evidence>
<dbReference type="PROSITE" id="PS00894">
    <property type="entry name" value="HTH_DEOR_1"/>
    <property type="match status" value="1"/>
</dbReference>
<dbReference type="InterPro" id="IPR018356">
    <property type="entry name" value="Tscrpt_reg_HTH_DeoR_CS"/>
</dbReference>
<dbReference type="InterPro" id="IPR001034">
    <property type="entry name" value="DeoR_HTH"/>
</dbReference>
<dbReference type="PROSITE" id="PS51000">
    <property type="entry name" value="HTH_DEOR_2"/>
    <property type="match status" value="1"/>
</dbReference>
<dbReference type="Proteomes" id="UP000245629">
    <property type="component" value="Plasmid unnamed2"/>
</dbReference>
<keyword evidence="3" id="KW-0804">Transcription</keyword>
<keyword evidence="5" id="KW-0614">Plasmid</keyword>
<dbReference type="EMBL" id="CP029357">
    <property type="protein sequence ID" value="AWK89516.1"/>
    <property type="molecule type" value="Genomic_DNA"/>
</dbReference>
<evidence type="ECO:0000259" key="4">
    <source>
        <dbReference type="PROSITE" id="PS51000"/>
    </source>
</evidence>
<feature type="domain" description="HTH deoR-type" evidence="4">
    <location>
        <begin position="5"/>
        <end position="57"/>
    </location>
</feature>
<accession>A0A2S2CYF6</accession>
<keyword evidence="6" id="KW-1185">Reference proteome</keyword>
<dbReference type="GO" id="GO:0003677">
    <property type="term" value="F:DNA binding"/>
    <property type="evidence" value="ECO:0007669"/>
    <property type="project" value="UniProtKB-KW"/>
</dbReference>
<reference evidence="6" key="1">
    <citation type="submission" date="2018-05" db="EMBL/GenBank/DDBJ databases">
        <title>Azospirillum thermophila sp. nov., a novel isolated from hot spring.</title>
        <authorList>
            <person name="Zhao Z."/>
        </authorList>
    </citation>
    <scope>NUCLEOTIDE SEQUENCE [LARGE SCALE GENOMIC DNA]</scope>
    <source>
        <strain evidence="6">CFH 70021</strain>
        <plasmid evidence="6">unnamed2</plasmid>
    </source>
</reference>
<dbReference type="PANTHER" id="PTHR30363:SF8">
    <property type="entry name" value="DEOXYRIBOSE OPERON REPRESSOR"/>
    <property type="match status" value="1"/>
</dbReference>
<dbReference type="AlphaFoldDB" id="A0A2S2CYF6"/>
<gene>
    <name evidence="5" type="ORF">DEW08_26205</name>
</gene>
<name>A0A2S2CYF6_9PROT</name>
<dbReference type="SMART" id="SM01134">
    <property type="entry name" value="DeoRC"/>
    <property type="match status" value="1"/>
</dbReference>
<evidence type="ECO:0000256" key="1">
    <source>
        <dbReference type="ARBA" id="ARBA00023015"/>
    </source>
</evidence>
<dbReference type="InterPro" id="IPR050313">
    <property type="entry name" value="Carb_Metab_HTH_regulators"/>
</dbReference>
<keyword evidence="1" id="KW-0805">Transcription regulation</keyword>
<evidence type="ECO:0000256" key="3">
    <source>
        <dbReference type="ARBA" id="ARBA00023163"/>
    </source>
</evidence>